<reference evidence="1" key="1">
    <citation type="submission" date="2018-11" db="EMBL/GenBank/DDBJ databases">
        <authorList>
            <consortium name="Pathogen Informatics"/>
        </authorList>
    </citation>
    <scope>NUCLEOTIDE SEQUENCE</scope>
</reference>
<dbReference type="EMBL" id="CAAALY010247024">
    <property type="protein sequence ID" value="VEL34121.1"/>
    <property type="molecule type" value="Genomic_DNA"/>
</dbReference>
<evidence type="ECO:0000313" key="2">
    <source>
        <dbReference type="Proteomes" id="UP000784294"/>
    </source>
</evidence>
<proteinExistence type="predicted"/>
<sequence length="320" mass="35175">IDADVLANQNNGSKSSTFGFTLCSDSFSSLSGDQTELCRVKQFVPAESLKSIVASDIQSTDPSILSSFSFPLISSNTQNSSSLPHLEANALSNSSLSASNLKRPNDSHVLGTIPIDSHISTASVVTTTTATKDNKDNGNGNIIIDRSQRSTVLFSPNTCAITTTCNTSKMVTISSPNIGSRSSIHIRDRICDRNFPFSSSNVNLSCSDVRRPFNSGYHGDISLSSFDITHHPYYPFYQYGRWPDYQTLTNLTFPQSFQNVSGTFTQSPAFHQSFPCGVPFPPSNIYYQGSYQPCTHSYTESYNFTDEPYSRTRDASSFRH</sequence>
<name>A0A448XDP7_9PLAT</name>
<evidence type="ECO:0000313" key="1">
    <source>
        <dbReference type="EMBL" id="VEL34121.1"/>
    </source>
</evidence>
<organism evidence="1 2">
    <name type="scientific">Protopolystoma xenopodis</name>
    <dbReference type="NCBI Taxonomy" id="117903"/>
    <lineage>
        <taxon>Eukaryota</taxon>
        <taxon>Metazoa</taxon>
        <taxon>Spiralia</taxon>
        <taxon>Lophotrochozoa</taxon>
        <taxon>Platyhelminthes</taxon>
        <taxon>Monogenea</taxon>
        <taxon>Polyopisthocotylea</taxon>
        <taxon>Polystomatidea</taxon>
        <taxon>Polystomatidae</taxon>
        <taxon>Protopolystoma</taxon>
    </lineage>
</organism>
<dbReference type="Proteomes" id="UP000784294">
    <property type="component" value="Unassembled WGS sequence"/>
</dbReference>
<keyword evidence="2" id="KW-1185">Reference proteome</keyword>
<protein>
    <submittedName>
        <fullName evidence="1">Uncharacterized protein</fullName>
    </submittedName>
</protein>
<accession>A0A448XDP7</accession>
<feature type="non-terminal residue" evidence="1">
    <location>
        <position position="1"/>
    </location>
</feature>
<gene>
    <name evidence="1" type="ORF">PXEA_LOCUS27561</name>
</gene>
<comment type="caution">
    <text evidence="1">The sequence shown here is derived from an EMBL/GenBank/DDBJ whole genome shotgun (WGS) entry which is preliminary data.</text>
</comment>
<dbReference type="AlphaFoldDB" id="A0A448XDP7"/>